<keyword evidence="11" id="KW-1185">Reference proteome</keyword>
<dbReference type="AlphaFoldDB" id="A0A194YLE3"/>
<reference evidence="10 11" key="1">
    <citation type="journal article" date="2009" name="Nature">
        <title>The Sorghum bicolor genome and the diversification of grasses.</title>
        <authorList>
            <person name="Paterson A.H."/>
            <person name="Bowers J.E."/>
            <person name="Bruggmann R."/>
            <person name="Dubchak I."/>
            <person name="Grimwood J."/>
            <person name="Gundlach H."/>
            <person name="Haberer G."/>
            <person name="Hellsten U."/>
            <person name="Mitros T."/>
            <person name="Poliakov A."/>
            <person name="Schmutz J."/>
            <person name="Spannagl M."/>
            <person name="Tang H."/>
            <person name="Wang X."/>
            <person name="Wicker T."/>
            <person name="Bharti A.K."/>
            <person name="Chapman J."/>
            <person name="Feltus F.A."/>
            <person name="Gowik U."/>
            <person name="Grigoriev I.V."/>
            <person name="Lyons E."/>
            <person name="Maher C.A."/>
            <person name="Martis M."/>
            <person name="Narechania A."/>
            <person name="Otillar R.P."/>
            <person name="Penning B.W."/>
            <person name="Salamov A.A."/>
            <person name="Wang Y."/>
            <person name="Zhang L."/>
            <person name="Carpita N.C."/>
            <person name="Freeling M."/>
            <person name="Gingle A.R."/>
            <person name="Hash C.T."/>
            <person name="Keller B."/>
            <person name="Klein P."/>
            <person name="Kresovich S."/>
            <person name="McCann M.C."/>
            <person name="Ming R."/>
            <person name="Peterson D.G."/>
            <person name="Mehboob-ur-Rahman"/>
            <person name="Ware D."/>
            <person name="Westhoff P."/>
            <person name="Mayer K.F."/>
            <person name="Messing J."/>
            <person name="Rokhsar D.S."/>
        </authorList>
    </citation>
    <scope>NUCLEOTIDE SEQUENCE [LARGE SCALE GENOMIC DNA]</scope>
    <source>
        <strain evidence="11">cv. BTx623</strain>
    </source>
</reference>
<comment type="cofactor">
    <cofactor evidence="1">
        <name>Mn(2+)</name>
        <dbReference type="ChEBI" id="CHEBI:29035"/>
    </cofactor>
</comment>
<dbReference type="EMBL" id="CM000769">
    <property type="protein sequence ID" value="KXG20773.1"/>
    <property type="molecule type" value="Genomic_DNA"/>
</dbReference>
<comment type="catalytic activity">
    <reaction evidence="7">
        <text>a monosaccharide 1-phosphate + UTP + H(+) = a UDP-monosaccharide + diphosphate</text>
        <dbReference type="Rhea" id="RHEA:13205"/>
        <dbReference type="ChEBI" id="CHEBI:15378"/>
        <dbReference type="ChEBI" id="CHEBI:33019"/>
        <dbReference type="ChEBI" id="CHEBI:46398"/>
        <dbReference type="ChEBI" id="CHEBI:140358"/>
        <dbReference type="ChEBI" id="CHEBI:140359"/>
        <dbReference type="EC" id="2.7.7.64"/>
    </reaction>
</comment>
<keyword evidence="3" id="KW-0808">Transferase</keyword>
<dbReference type="OrthoDB" id="532420at2759"/>
<gene>
    <name evidence="10" type="ORF">SORBI_3010G251200</name>
</gene>
<name>A0A194YLE3_SORBI</name>
<dbReference type="InParanoid" id="A0A194YLE3"/>
<sequence length="624" mass="68486">MASGADAAAALGISGDGEWAAACPPLRRNLQLLAPDEVELAKMLLNEGQIHLFEHWPEPGVDDDKKRGFFDQVRRLNSSYPGGLLSYIQNAKKLLADSKAGKNPYDGFTPSVPSGEVLNFGDDNFVSLEAAGIKEARNAAFVLVAGGLGERLGYKGIKVALPRETTTGKCFLQHYIESILALQEASCKMVDDGCQTKIPFVIMTSDDTNALTIKLLESNSYFGMEPSQVKLLKQEKVACLADNDARLALDPSDKYKIQTKPHGHGDVHSLLYSSGLLEQWKSEGRKWVLFFQDTNGLLFNAIPSALGVSATKGYNVNSLAVPRKAKEAIGGITKLTHVDGRTMVINVEYNQLDPLLRATGHPDGDANCETGYSPYPGNINQLILELGPYIEELKKTHGAISEFVNPKYTDSTKTAFKSSTRLECMMQDYPKTLPPSAKVGFTVMDTWLAYAPVKNNPEDAAKVPKGNPYHSATSGEMAIYRANSLILRKAGAQIADPVVDTFNGQEVEVWPRITWSPRWGLNFKSVKEKVHDNSSVSQRSALVINGQNVFLEGLSLDGTLIVNAIDEAEVKLTSHVQNKGWIIQHVDYKDTSEKEEIRIRGFKLEKIEQLEVNYTEPGKHSLSA</sequence>
<dbReference type="EC" id="2.7.7.64" evidence="6"/>
<evidence type="ECO:0000256" key="1">
    <source>
        <dbReference type="ARBA" id="ARBA00001936"/>
    </source>
</evidence>
<dbReference type="ExpressionAtlas" id="A0A194YLE3">
    <property type="expression patterns" value="baseline and differential"/>
</dbReference>
<dbReference type="InterPro" id="IPR039741">
    <property type="entry name" value="UDP-sugar_pyrophosphorylase"/>
</dbReference>
<evidence type="ECO:0000256" key="9">
    <source>
        <dbReference type="ARBA" id="ARBA00067124"/>
    </source>
</evidence>
<evidence type="ECO:0000256" key="3">
    <source>
        <dbReference type="ARBA" id="ARBA00022679"/>
    </source>
</evidence>
<dbReference type="GO" id="GO:0006048">
    <property type="term" value="P:UDP-N-acetylglucosamine biosynthetic process"/>
    <property type="evidence" value="ECO:0000318"/>
    <property type="project" value="GO_Central"/>
</dbReference>
<dbReference type="Gene3D" id="2.160.10.30">
    <property type="match status" value="1"/>
</dbReference>
<reference evidence="11" key="2">
    <citation type="journal article" date="2018" name="Plant J.">
        <title>The Sorghum bicolor reference genome: improved assembly, gene annotations, a transcriptome atlas, and signatures of genome organization.</title>
        <authorList>
            <person name="McCormick R.F."/>
            <person name="Truong S.K."/>
            <person name="Sreedasyam A."/>
            <person name="Jenkins J."/>
            <person name="Shu S."/>
            <person name="Sims D."/>
            <person name="Kennedy M."/>
            <person name="Amirebrahimi M."/>
            <person name="Weers B.D."/>
            <person name="McKinley B."/>
            <person name="Mattison A."/>
            <person name="Morishige D.T."/>
            <person name="Grimwood J."/>
            <person name="Schmutz J."/>
            <person name="Mullet J.E."/>
        </authorList>
    </citation>
    <scope>NUCLEOTIDE SEQUENCE [LARGE SCALE GENOMIC DNA]</scope>
    <source>
        <strain evidence="11">cv. BTx623</strain>
    </source>
</reference>
<dbReference type="SUPFAM" id="SSF53448">
    <property type="entry name" value="Nucleotide-diphospho-sugar transferases"/>
    <property type="match status" value="1"/>
</dbReference>
<keyword evidence="4" id="KW-0548">Nucleotidyltransferase</keyword>
<dbReference type="Proteomes" id="UP000000768">
    <property type="component" value="Chromosome 10"/>
</dbReference>
<evidence type="ECO:0000256" key="2">
    <source>
        <dbReference type="ARBA" id="ARBA00001946"/>
    </source>
</evidence>
<dbReference type="InterPro" id="IPR029044">
    <property type="entry name" value="Nucleotide-diphossugar_trans"/>
</dbReference>
<evidence type="ECO:0000313" key="10">
    <source>
        <dbReference type="EMBL" id="KXG20773.1"/>
    </source>
</evidence>
<dbReference type="CDD" id="cd06424">
    <property type="entry name" value="UGGPase"/>
    <property type="match status" value="1"/>
</dbReference>
<organism evidence="10 11">
    <name type="scientific">Sorghum bicolor</name>
    <name type="common">Sorghum</name>
    <name type="synonym">Sorghum vulgare</name>
    <dbReference type="NCBI Taxonomy" id="4558"/>
    <lineage>
        <taxon>Eukaryota</taxon>
        <taxon>Viridiplantae</taxon>
        <taxon>Streptophyta</taxon>
        <taxon>Embryophyta</taxon>
        <taxon>Tracheophyta</taxon>
        <taxon>Spermatophyta</taxon>
        <taxon>Magnoliopsida</taxon>
        <taxon>Liliopsida</taxon>
        <taxon>Poales</taxon>
        <taxon>Poaceae</taxon>
        <taxon>PACMAD clade</taxon>
        <taxon>Panicoideae</taxon>
        <taxon>Andropogonodae</taxon>
        <taxon>Andropogoneae</taxon>
        <taxon>Sorghinae</taxon>
        <taxon>Sorghum</taxon>
    </lineage>
</organism>
<dbReference type="FunFam" id="2.160.10.30:FF:000001">
    <property type="entry name" value="UDP-sugar pyrophosphorylase"/>
    <property type="match status" value="1"/>
</dbReference>
<dbReference type="Pfam" id="PF01704">
    <property type="entry name" value="UDPGP"/>
    <property type="match status" value="1"/>
</dbReference>
<comment type="cofactor">
    <cofactor evidence="2">
        <name>Mg(2+)</name>
        <dbReference type="ChEBI" id="CHEBI:18420"/>
    </cofactor>
</comment>
<evidence type="ECO:0000256" key="6">
    <source>
        <dbReference type="ARBA" id="ARBA00039080"/>
    </source>
</evidence>
<dbReference type="FunCoup" id="A0A194YLE3">
    <property type="interactions" value="1136"/>
</dbReference>
<dbReference type="GO" id="GO:0003977">
    <property type="term" value="F:UDP-N-acetylglucosamine diphosphorylase activity"/>
    <property type="evidence" value="ECO:0000318"/>
    <property type="project" value="GO_Central"/>
</dbReference>
<evidence type="ECO:0000256" key="4">
    <source>
        <dbReference type="ARBA" id="ARBA00022695"/>
    </source>
</evidence>
<dbReference type="PANTHER" id="PTHR11952">
    <property type="entry name" value="UDP- GLUCOSE PYROPHOSPHORYLASE"/>
    <property type="match status" value="1"/>
</dbReference>
<evidence type="ECO:0000313" key="11">
    <source>
        <dbReference type="Proteomes" id="UP000000768"/>
    </source>
</evidence>
<dbReference type="GO" id="GO:0051748">
    <property type="term" value="F:UTP-monosaccharide-1-phosphate uridylyltransferase activity"/>
    <property type="evidence" value="ECO:0007669"/>
    <property type="project" value="UniProtKB-EC"/>
</dbReference>
<accession>A0A194YLE3</accession>
<proteinExistence type="inferred from homology"/>
<dbReference type="Gene3D" id="3.90.550.10">
    <property type="entry name" value="Spore Coat Polysaccharide Biosynthesis Protein SpsA, Chain A"/>
    <property type="match status" value="1"/>
</dbReference>
<protein>
    <recommendedName>
        <fullName evidence="9">UDP-sugar pyrophosphorylase</fullName>
        <ecNumber evidence="6">2.7.7.64</ecNumber>
    </recommendedName>
</protein>
<evidence type="ECO:0000256" key="8">
    <source>
        <dbReference type="ARBA" id="ARBA00059835"/>
    </source>
</evidence>
<evidence type="ECO:0000256" key="5">
    <source>
        <dbReference type="ARBA" id="ARBA00038047"/>
    </source>
</evidence>
<evidence type="ECO:0000256" key="7">
    <source>
        <dbReference type="ARBA" id="ARBA00048259"/>
    </source>
</evidence>
<dbReference type="FunFam" id="3.90.550.10:FF:000091">
    <property type="entry name" value="UDP-sugar pyrophosphorylase"/>
    <property type="match status" value="1"/>
</dbReference>
<dbReference type="OMA" id="PMGPRVV"/>
<comment type="function">
    <text evidence="8">May function as the terminal enzyme of the myo-inositol oxidation (MIO) pathway. May also play a role in the salvage pathway for synthesis of nucleotide sugars.</text>
</comment>
<dbReference type="Gramene" id="KXG20773">
    <property type="protein sequence ID" value="KXG20773"/>
    <property type="gene ID" value="SORBI_3010G251200"/>
</dbReference>
<dbReference type="PANTHER" id="PTHR11952:SF9">
    <property type="entry name" value="UDP-SUGAR PYROPHOSPHORYLASE"/>
    <property type="match status" value="1"/>
</dbReference>
<dbReference type="InterPro" id="IPR002618">
    <property type="entry name" value="UDPGP_fam"/>
</dbReference>
<comment type="similarity">
    <text evidence="5">Belongs to the USP family.</text>
</comment>
<dbReference type="STRING" id="4558.A0A194YLE3"/>